<protein>
    <submittedName>
        <fullName evidence="2">Large repetitive protein</fullName>
    </submittedName>
</protein>
<feature type="signal peptide" evidence="1">
    <location>
        <begin position="1"/>
        <end position="21"/>
    </location>
</feature>
<dbReference type="KEGG" id="mcau:MIT9_P1831"/>
<dbReference type="Proteomes" id="UP001321825">
    <property type="component" value="Chromosome"/>
</dbReference>
<reference evidence="3" key="1">
    <citation type="journal article" date="2024" name="Int. J. Syst. Evol. Microbiol.">
        <title>Methylomarinovum tepidoasis sp. nov., a moderately thermophilic methanotroph of the family Methylothermaceae isolated from a deep-sea hydrothermal field.</title>
        <authorList>
            <person name="Hirayama H."/>
            <person name="Takaki Y."/>
            <person name="Abe M."/>
            <person name="Miyazaki M."/>
            <person name="Uematsu K."/>
            <person name="Matsui Y."/>
            <person name="Takai K."/>
        </authorList>
    </citation>
    <scope>NUCLEOTIDE SEQUENCE [LARGE SCALE GENOMIC DNA]</scope>
    <source>
        <strain evidence="3">IT-9</strain>
    </source>
</reference>
<name>A0AAU9CKN9_9GAMM</name>
<dbReference type="GO" id="GO:0008237">
    <property type="term" value="F:metallopeptidase activity"/>
    <property type="evidence" value="ECO:0007669"/>
    <property type="project" value="InterPro"/>
</dbReference>
<gene>
    <name evidence="2" type="ORF">MIT9_P1831</name>
</gene>
<evidence type="ECO:0000313" key="2">
    <source>
        <dbReference type="EMBL" id="BCX82246.1"/>
    </source>
</evidence>
<evidence type="ECO:0000256" key="1">
    <source>
        <dbReference type="SAM" id="SignalP"/>
    </source>
</evidence>
<keyword evidence="1" id="KW-0732">Signal</keyword>
<accession>A0AAU9CKN9</accession>
<dbReference type="InterPro" id="IPR024079">
    <property type="entry name" value="MetalloPept_cat_dom_sf"/>
</dbReference>
<feature type="chain" id="PRO_5044020856" evidence="1">
    <location>
        <begin position="22"/>
        <end position="261"/>
    </location>
</feature>
<dbReference type="SUPFAM" id="SSF55486">
    <property type="entry name" value="Metalloproteases ('zincins'), catalytic domain"/>
    <property type="match status" value="1"/>
</dbReference>
<proteinExistence type="predicted"/>
<keyword evidence="3" id="KW-1185">Reference proteome</keyword>
<sequence length="261" mass="27831">MKSVRQTMMFLGLTLTQPAVAFDIAFDYTYGGSFFDASIQNILDSAAAVYESQITDTLADTSGFSISINNPSDPNQQVQVSASPGDTVTIYLGARDLGSGILGQGGPSWFEGNNPPRTASSNEFEPALGVITFNNAFNNWYIDNDPSTTESFSGYDFYSVALHEIGHVMGIGTAPSWNAQIQNGRFTGTQAVNVYGGNVPLTSDGGHWAEGTQSTANGQTQEAAMDPTIANGQRKQLTDLDWAALDDIGWNVKDISVSPNS</sequence>
<dbReference type="EMBL" id="AP024714">
    <property type="protein sequence ID" value="BCX82246.1"/>
    <property type="molecule type" value="Genomic_DNA"/>
</dbReference>
<evidence type="ECO:0000313" key="3">
    <source>
        <dbReference type="Proteomes" id="UP001321825"/>
    </source>
</evidence>
<organism evidence="2 3">
    <name type="scientific">Methylomarinovum caldicuralii</name>
    <dbReference type="NCBI Taxonomy" id="438856"/>
    <lineage>
        <taxon>Bacteria</taxon>
        <taxon>Pseudomonadati</taxon>
        <taxon>Pseudomonadota</taxon>
        <taxon>Gammaproteobacteria</taxon>
        <taxon>Methylococcales</taxon>
        <taxon>Methylothermaceae</taxon>
        <taxon>Methylomarinovum</taxon>
    </lineage>
</organism>
<dbReference type="AlphaFoldDB" id="A0AAU9CKN9"/>
<dbReference type="Gene3D" id="3.40.390.10">
    <property type="entry name" value="Collagenase (Catalytic Domain)"/>
    <property type="match status" value="1"/>
</dbReference>